<dbReference type="InterPro" id="IPR016024">
    <property type="entry name" value="ARM-type_fold"/>
</dbReference>
<dbReference type="GO" id="GO:0003779">
    <property type="term" value="F:actin binding"/>
    <property type="evidence" value="ECO:0007669"/>
    <property type="project" value="InterPro"/>
</dbReference>
<dbReference type="InterPro" id="IPR010473">
    <property type="entry name" value="GTPase-bd"/>
</dbReference>
<dbReference type="GO" id="GO:0030036">
    <property type="term" value="P:actin cytoskeleton organization"/>
    <property type="evidence" value="ECO:0007669"/>
    <property type="project" value="InterPro"/>
</dbReference>
<dbReference type="SMART" id="SM01140">
    <property type="entry name" value="Drf_GBD"/>
    <property type="match status" value="1"/>
</dbReference>
<dbReference type="InterPro" id="IPR011989">
    <property type="entry name" value="ARM-like"/>
</dbReference>
<dbReference type="GO" id="GO:0001725">
    <property type="term" value="C:stress fiber"/>
    <property type="evidence" value="ECO:0007669"/>
    <property type="project" value="TreeGrafter"/>
</dbReference>
<dbReference type="FunFam" id="1.10.238.150:FF:000001">
    <property type="entry name" value="Dishevelled associated activator of morphogenesis 1"/>
    <property type="match status" value="1"/>
</dbReference>
<dbReference type="AlphaFoldDB" id="A0A671UQH6"/>
<dbReference type="PROSITE" id="PS51232">
    <property type="entry name" value="GBD_FH3"/>
    <property type="match status" value="1"/>
</dbReference>
<evidence type="ECO:0000259" key="4">
    <source>
        <dbReference type="PROSITE" id="PS51231"/>
    </source>
</evidence>
<keyword evidence="2" id="KW-0175">Coiled coil</keyword>
<evidence type="ECO:0000259" key="5">
    <source>
        <dbReference type="PROSITE" id="PS51232"/>
    </source>
</evidence>
<dbReference type="InterPro" id="IPR051425">
    <property type="entry name" value="Formin_Homology"/>
</dbReference>
<dbReference type="SUPFAM" id="SSF101447">
    <property type="entry name" value="Formin homology 2 domain (FH2 domain)"/>
    <property type="match status" value="1"/>
</dbReference>
<feature type="region of interest" description="Disordered" evidence="3">
    <location>
        <begin position="938"/>
        <end position="968"/>
    </location>
</feature>
<feature type="domain" description="GBD/FH3" evidence="5">
    <location>
        <begin position="47"/>
        <end position="422"/>
    </location>
</feature>
<feature type="coiled-coil region" evidence="2">
    <location>
        <begin position="440"/>
        <end position="564"/>
    </location>
</feature>
<dbReference type="Gene3D" id="1.10.238.150">
    <property type="entry name" value="Formin, FH3 diaphanous domain"/>
    <property type="match status" value="1"/>
</dbReference>
<dbReference type="InterPro" id="IPR015425">
    <property type="entry name" value="FH2_Formin"/>
</dbReference>
<dbReference type="Proteomes" id="UP000472265">
    <property type="component" value="Chromosome 22"/>
</dbReference>
<keyword evidence="1" id="KW-0879">Wnt signaling pathway</keyword>
<name>A0A671UQH6_SPAAU</name>
<dbReference type="FunFam" id="1.20.58.2220:FF:000002">
    <property type="entry name" value="Dishevelled associated activator of morphogenesis 1"/>
    <property type="match status" value="1"/>
</dbReference>
<protein>
    <submittedName>
        <fullName evidence="7">Dishevelled associated activator of morphogenesis 1b</fullName>
    </submittedName>
</protein>
<dbReference type="InterPro" id="IPR042201">
    <property type="entry name" value="FH2_Formin_sf"/>
</dbReference>
<dbReference type="FunFam" id="1.25.10.10:FF:000012">
    <property type="entry name" value="Dishevelled associated activator of morphogenesis 2"/>
    <property type="match status" value="1"/>
</dbReference>
<organism evidence="7 8">
    <name type="scientific">Sparus aurata</name>
    <name type="common">Gilthead sea bream</name>
    <dbReference type="NCBI Taxonomy" id="8175"/>
    <lineage>
        <taxon>Eukaryota</taxon>
        <taxon>Metazoa</taxon>
        <taxon>Chordata</taxon>
        <taxon>Craniata</taxon>
        <taxon>Vertebrata</taxon>
        <taxon>Euteleostomi</taxon>
        <taxon>Actinopterygii</taxon>
        <taxon>Neopterygii</taxon>
        <taxon>Teleostei</taxon>
        <taxon>Neoteleostei</taxon>
        <taxon>Acanthomorphata</taxon>
        <taxon>Eupercaria</taxon>
        <taxon>Spariformes</taxon>
        <taxon>Sparidae</taxon>
        <taxon>Sparus</taxon>
    </lineage>
</organism>
<dbReference type="GeneTree" id="ENSGT00940000156452"/>
<dbReference type="SMART" id="SM00498">
    <property type="entry name" value="FH2"/>
    <property type="match status" value="1"/>
</dbReference>
<dbReference type="GO" id="GO:0016055">
    <property type="term" value="P:Wnt signaling pathway"/>
    <property type="evidence" value="ECO:0007669"/>
    <property type="project" value="UniProtKB-KW"/>
</dbReference>
<dbReference type="InterPro" id="IPR014767">
    <property type="entry name" value="DAD_dom"/>
</dbReference>
<dbReference type="Gene3D" id="1.20.58.2220">
    <property type="entry name" value="Formin, FH2 domain"/>
    <property type="match status" value="1"/>
</dbReference>
<dbReference type="Pfam" id="PF02181">
    <property type="entry name" value="FH2"/>
    <property type="match status" value="1"/>
</dbReference>
<dbReference type="InterPro" id="IPR010472">
    <property type="entry name" value="FH3_dom"/>
</dbReference>
<evidence type="ECO:0000313" key="7">
    <source>
        <dbReference type="Ensembl" id="ENSSAUP00010014835.1"/>
    </source>
</evidence>
<dbReference type="Pfam" id="PF06367">
    <property type="entry name" value="Drf_FH3"/>
    <property type="match status" value="1"/>
</dbReference>
<dbReference type="InterPro" id="IPR014768">
    <property type="entry name" value="GBD/FH3_dom"/>
</dbReference>
<gene>
    <name evidence="7" type="primary">DAAM1</name>
    <name evidence="7" type="synonym">LOC115573900</name>
</gene>
<evidence type="ECO:0000256" key="2">
    <source>
        <dbReference type="SAM" id="Coils"/>
    </source>
</evidence>
<reference evidence="7" key="3">
    <citation type="submission" date="2025-09" db="UniProtKB">
        <authorList>
            <consortium name="Ensembl"/>
        </authorList>
    </citation>
    <scope>IDENTIFICATION</scope>
</reference>
<dbReference type="PANTHER" id="PTHR45725:SF16">
    <property type="entry name" value="DISHEVELED-ASSOCIATED ACTIVATOR OF MORPHOGENESIS 1"/>
    <property type="match status" value="1"/>
</dbReference>
<feature type="domain" description="FH2" evidence="6">
    <location>
        <begin position="502"/>
        <end position="898"/>
    </location>
</feature>
<keyword evidence="8" id="KW-1185">Reference proteome</keyword>
<dbReference type="PANTHER" id="PTHR45725">
    <property type="entry name" value="FORMIN HOMOLOGY 2 FAMILY MEMBER"/>
    <property type="match status" value="1"/>
</dbReference>
<feature type="compositionally biased region" description="Basic and acidic residues" evidence="3">
    <location>
        <begin position="880"/>
        <end position="907"/>
    </location>
</feature>
<evidence type="ECO:0000256" key="3">
    <source>
        <dbReference type="SAM" id="MobiDB-lite"/>
    </source>
</evidence>
<feature type="region of interest" description="Disordered" evidence="3">
    <location>
        <begin position="875"/>
        <end position="925"/>
    </location>
</feature>
<evidence type="ECO:0000259" key="6">
    <source>
        <dbReference type="PROSITE" id="PS51444"/>
    </source>
</evidence>
<feature type="coiled-coil region" evidence="2">
    <location>
        <begin position="771"/>
        <end position="798"/>
    </location>
</feature>
<accession>A0A671UQH6</accession>
<dbReference type="GO" id="GO:0031267">
    <property type="term" value="F:small GTPase binding"/>
    <property type="evidence" value="ECO:0007669"/>
    <property type="project" value="InterPro"/>
</dbReference>
<evidence type="ECO:0000256" key="1">
    <source>
        <dbReference type="ARBA" id="ARBA00022687"/>
    </source>
</evidence>
<dbReference type="SUPFAM" id="SSF48371">
    <property type="entry name" value="ARM repeat"/>
    <property type="match status" value="1"/>
</dbReference>
<dbReference type="Ensembl" id="ENSSAUT00010015740.1">
    <property type="protein sequence ID" value="ENSSAUP00010014835.1"/>
    <property type="gene ID" value="ENSSAUG00010006758.1"/>
</dbReference>
<proteinExistence type="predicted"/>
<evidence type="ECO:0000313" key="8">
    <source>
        <dbReference type="Proteomes" id="UP000472265"/>
    </source>
</evidence>
<dbReference type="PROSITE" id="PS51231">
    <property type="entry name" value="DAD"/>
    <property type="match status" value="1"/>
</dbReference>
<dbReference type="Pfam" id="PF06371">
    <property type="entry name" value="Drf_GBD"/>
    <property type="match status" value="1"/>
</dbReference>
<dbReference type="PROSITE" id="PS51444">
    <property type="entry name" value="FH2"/>
    <property type="match status" value="1"/>
</dbReference>
<reference evidence="7" key="1">
    <citation type="submission" date="2021-04" db="EMBL/GenBank/DDBJ databases">
        <authorList>
            <consortium name="Wellcome Sanger Institute Data Sharing"/>
        </authorList>
    </citation>
    <scope>NUCLEOTIDE SEQUENCE [LARGE SCALE GENOMIC DNA]</scope>
</reference>
<feature type="compositionally biased region" description="Basic and acidic residues" evidence="3">
    <location>
        <begin position="957"/>
        <end position="968"/>
    </location>
</feature>
<dbReference type="Gene3D" id="1.25.10.10">
    <property type="entry name" value="Leucine-rich Repeat Variant"/>
    <property type="match status" value="1"/>
</dbReference>
<sequence>MAPRKRGGGGRGGGLSFIFCCFNSSDHPEITYRLREDFALQAMEPSLPMPGYDELDGMFSELVDELDLTEKHREAMFALPAEKKWQIYCSKKKEQEENKSATSWPEFYIDQLNSMAARKTLLALEKEDEEERNKTIESLKTALRTQPMRFVTRFIDLDGLTCILNFLKSMDYETTESQIHTSLIGCIKALMNNSQGRAHVLSHSESINIIAQSLATENIKTKVAVLEIMGAVCLVPGGHKKILEAMLHYQRFACERTRFQTLINDLDRSTGRYRDEVNLKTAIMSFINAVLSQGAGETSVEFRIHLRYEFLMLGIQPVIDKLRSHENSTLDRHLDYFEMLRNEDELTLSKRFESIHIDTKSATQVFDLIRKRMNHTDAYPHFMSVLHHCLLMPHKRSGNTVQYWLLLDRIVQQMVLQNDKGHDPDVTPLENFNVKNVVRMLVNENEVKQWKEQAEKMRKEHHELQQKFDKKERECDAKTQEKEDMMQTLNKMKEKLEKESTEHKNVKQQVAELTVRLHELSTNKLEGTVWMDVDDAKVFKILDLDDIEKTFSAYQRQQKEAEDDTLSSKKVKELSVIDGRRAQNCNILLSRLKLSNEEIKRAILTMDEQEDLPKDMLEQLLKFVPEKSDVDLLEEHKHELDRMAKPDRFLYEMSRINHYQQRLQSLYFKKKFAERIAEMKPKVEALTKASKEILHSRNLKQLLEVVLAFGNFMNKGQRGNAYGFKVSSLNKIADTKSSIDKNITLLHYLITILEKKYPKVLMFQEDLQSISEAAKVNMTELEKDINNLRSGLKSVESELEYQKKRPQELGDKYVSVVSQFITVASFSFSDVEDSLTEAKELFLRAVKHFGEDASKMQPDEFFGIFDQFLQSFSEAQQENENMRKRKEEEERRAKMEAQLKEQREKERKARKARANGEEDGGEFDDLVSALRSGEVFDKDLSKMKRNRKRINNQTTDSSRERPVTKLNF</sequence>
<reference evidence="7" key="2">
    <citation type="submission" date="2025-08" db="UniProtKB">
        <authorList>
            <consortium name="Ensembl"/>
        </authorList>
    </citation>
    <scope>IDENTIFICATION</scope>
</reference>
<feature type="domain" description="DAD" evidence="4">
    <location>
        <begin position="916"/>
        <end position="948"/>
    </location>
</feature>
<dbReference type="SMART" id="SM01139">
    <property type="entry name" value="Drf_FH3"/>
    <property type="match status" value="1"/>
</dbReference>